<proteinExistence type="predicted"/>
<feature type="transmembrane region" description="Helical" evidence="1">
    <location>
        <begin position="187"/>
        <end position="208"/>
    </location>
</feature>
<organism evidence="2 3">
    <name type="scientific">Marininema mesophilum</name>
    <dbReference type="NCBI Taxonomy" id="1048340"/>
    <lineage>
        <taxon>Bacteria</taxon>
        <taxon>Bacillati</taxon>
        <taxon>Bacillota</taxon>
        <taxon>Bacilli</taxon>
        <taxon>Bacillales</taxon>
        <taxon>Thermoactinomycetaceae</taxon>
        <taxon>Marininema</taxon>
    </lineage>
</organism>
<dbReference type="Proteomes" id="UP000198534">
    <property type="component" value="Unassembled WGS sequence"/>
</dbReference>
<sequence>MSELFMSEWERIWARRKTMVSLGIFILLLGMSTFLLHRGGIGFYTAQLDTQLHALNFPVFLIKELGFILSFVMLPMFFIDSFNGEYSSGAYRLILIRPQARKHLLFAKWGSMAAITAIFLTVAYIFGHIAGWLLYSAPSTVTFYPDGPSYSILGAFGYSLLYYLIFFLIYLALLGIASLISSIMPNAILAFFSTIATILATLYAPNTLQFFVMNSEITFQVLNGMDQIPFFGSLFGIIIVTYSLVYGVWARKGWMT</sequence>
<gene>
    <name evidence="2" type="ORF">SAMN05444487_106151</name>
</gene>
<dbReference type="OrthoDB" id="2943698at2"/>
<evidence type="ECO:0000313" key="2">
    <source>
        <dbReference type="EMBL" id="SDW80647.1"/>
    </source>
</evidence>
<keyword evidence="1" id="KW-1133">Transmembrane helix</keyword>
<keyword evidence="3" id="KW-1185">Reference proteome</keyword>
<keyword evidence="1" id="KW-0472">Membrane</keyword>
<feature type="transmembrane region" description="Helical" evidence="1">
    <location>
        <begin position="109"/>
        <end position="135"/>
    </location>
</feature>
<feature type="transmembrane region" description="Helical" evidence="1">
    <location>
        <begin position="155"/>
        <end position="180"/>
    </location>
</feature>
<dbReference type="STRING" id="1048340.SAMN05444487_106151"/>
<keyword evidence="1" id="KW-0812">Transmembrane</keyword>
<accession>A0A1H2WJD9</accession>
<evidence type="ECO:0000313" key="3">
    <source>
        <dbReference type="Proteomes" id="UP000198534"/>
    </source>
</evidence>
<name>A0A1H2WJD9_9BACL</name>
<feature type="transmembrane region" description="Helical" evidence="1">
    <location>
        <begin position="228"/>
        <end position="249"/>
    </location>
</feature>
<dbReference type="PANTHER" id="PTHR37305">
    <property type="entry name" value="INTEGRAL MEMBRANE PROTEIN-RELATED"/>
    <property type="match status" value="1"/>
</dbReference>
<dbReference type="AlphaFoldDB" id="A0A1H2WJD9"/>
<feature type="transmembrane region" description="Helical" evidence="1">
    <location>
        <begin position="57"/>
        <end position="79"/>
    </location>
</feature>
<reference evidence="2 3" key="1">
    <citation type="submission" date="2016-10" db="EMBL/GenBank/DDBJ databases">
        <authorList>
            <person name="de Groot N.N."/>
        </authorList>
    </citation>
    <scope>NUCLEOTIDE SEQUENCE [LARGE SCALE GENOMIC DNA]</scope>
    <source>
        <strain evidence="2 3">DSM 45610</strain>
    </source>
</reference>
<dbReference type="Pfam" id="PF12679">
    <property type="entry name" value="ABC2_membrane_2"/>
    <property type="match status" value="1"/>
</dbReference>
<dbReference type="RefSeq" id="WP_091738757.1">
    <property type="nucleotide sequence ID" value="NZ_FNNQ01000006.1"/>
</dbReference>
<evidence type="ECO:0000256" key="1">
    <source>
        <dbReference type="SAM" id="Phobius"/>
    </source>
</evidence>
<dbReference type="EMBL" id="FNNQ01000006">
    <property type="protein sequence ID" value="SDW80647.1"/>
    <property type="molecule type" value="Genomic_DNA"/>
</dbReference>
<protein>
    <submittedName>
        <fullName evidence="2">ABC-2 family transporter protein</fullName>
    </submittedName>
</protein>
<dbReference type="PANTHER" id="PTHR37305:SF1">
    <property type="entry name" value="MEMBRANE PROTEIN"/>
    <property type="match status" value="1"/>
</dbReference>
<feature type="transmembrane region" description="Helical" evidence="1">
    <location>
        <begin position="20"/>
        <end position="37"/>
    </location>
</feature>